<dbReference type="STRING" id="238.BBD35_07840"/>
<name>A0A1T3HZZ0_ELIME</name>
<keyword evidence="1" id="KW-1133">Transmembrane helix</keyword>
<evidence type="ECO:0000313" key="2">
    <source>
        <dbReference type="EMBL" id="OOH97113.1"/>
    </source>
</evidence>
<feature type="transmembrane region" description="Helical" evidence="1">
    <location>
        <begin position="21"/>
        <end position="38"/>
    </location>
</feature>
<dbReference type="RefSeq" id="WP_016200646.1">
    <property type="nucleotide sequence ID" value="NZ_CP014338.1"/>
</dbReference>
<feature type="transmembrane region" description="Helical" evidence="1">
    <location>
        <begin position="323"/>
        <end position="341"/>
    </location>
</feature>
<protein>
    <submittedName>
        <fullName evidence="2">Uncharacterized protein</fullName>
    </submittedName>
</protein>
<feature type="transmembrane region" description="Helical" evidence="1">
    <location>
        <begin position="440"/>
        <end position="459"/>
    </location>
</feature>
<sequence>MLDKLQTKLLLKYPLVWNTKLIPMLIVGIVINALYYLIGYMVGTMDFTQNNDYKDDVTFFTFSVVISILALIIWLVFYFRNNSFKAFYPKTNNSLFYEWVHIFIIILSLSSFYFFYQWGKASHQRSYYTYPEIVKNGNLIIQMDYFIDAPLGEGDMDSLQMGLRKDGTRTKENGVFYKDSVTIYGIKYHKNALINREAEDRYYDKFPRGSNMTNDSIMKKLLADRNEAELKKKFQEYFALVKAHNLKTNLTPERLLKLNYHPESGYMDYELVNPRMPSEINAATIAADGGKGYSKFYVEQATLKDTFRTLLRAYEDPVIEKDVSIFIFYFSLILSLLIFAFRVTSGKNWLIAAVALGVLNIVFGLFSAITGGLLYLSLMLVCFALITGYLILILFNDKVKGNSGAFVCMFLFSFTWFVPALYFFGHDIGVIDDYSWKTKMYYINFIFVVIVFFFVSRLIKKWRALPEQ</sequence>
<feature type="transmembrane region" description="Helical" evidence="1">
    <location>
        <begin position="407"/>
        <end position="425"/>
    </location>
</feature>
<feature type="transmembrane region" description="Helical" evidence="1">
    <location>
        <begin position="58"/>
        <end position="79"/>
    </location>
</feature>
<feature type="transmembrane region" description="Helical" evidence="1">
    <location>
        <begin position="99"/>
        <end position="116"/>
    </location>
</feature>
<organism evidence="2 3">
    <name type="scientific">Elizabethkingia meningoseptica</name>
    <name type="common">Chryseobacterium meningosepticum</name>
    <dbReference type="NCBI Taxonomy" id="238"/>
    <lineage>
        <taxon>Bacteria</taxon>
        <taxon>Pseudomonadati</taxon>
        <taxon>Bacteroidota</taxon>
        <taxon>Flavobacteriia</taxon>
        <taxon>Flavobacteriales</taxon>
        <taxon>Weeksellaceae</taxon>
        <taxon>Elizabethkingia</taxon>
    </lineage>
</organism>
<dbReference type="OrthoDB" id="996104at2"/>
<feature type="transmembrane region" description="Helical" evidence="1">
    <location>
        <begin position="348"/>
        <end position="369"/>
    </location>
</feature>
<dbReference type="Proteomes" id="UP000188947">
    <property type="component" value="Unassembled WGS sequence"/>
</dbReference>
<gene>
    <name evidence="2" type="ORF">BMF97_04400</name>
</gene>
<keyword evidence="1" id="KW-0812">Transmembrane</keyword>
<evidence type="ECO:0000313" key="3">
    <source>
        <dbReference type="Proteomes" id="UP000188947"/>
    </source>
</evidence>
<keyword evidence="3" id="KW-1185">Reference proteome</keyword>
<dbReference type="EMBL" id="MPOG01000006">
    <property type="protein sequence ID" value="OOH97113.1"/>
    <property type="molecule type" value="Genomic_DNA"/>
</dbReference>
<dbReference type="AlphaFoldDB" id="A0A1T3HZZ0"/>
<accession>A0A1T3HZZ0</accession>
<reference evidence="2 3" key="1">
    <citation type="submission" date="2016-11" db="EMBL/GenBank/DDBJ databases">
        <title>Genome sequence and comparative genomic analysis of clinical strain Elizabethkingia meningoseptica 61421 PRCM.</title>
        <authorList>
            <person name="Wang M."/>
            <person name="Hu S."/>
            <person name="Cao L."/>
            <person name="Jiang T."/>
            <person name="Zhou Y."/>
            <person name="Ming D."/>
        </authorList>
    </citation>
    <scope>NUCLEOTIDE SEQUENCE [LARGE SCALE GENOMIC DNA]</scope>
    <source>
        <strain evidence="2 3">61421 PRCM</strain>
    </source>
</reference>
<evidence type="ECO:0000256" key="1">
    <source>
        <dbReference type="SAM" id="Phobius"/>
    </source>
</evidence>
<feature type="transmembrane region" description="Helical" evidence="1">
    <location>
        <begin position="375"/>
        <end position="395"/>
    </location>
</feature>
<keyword evidence="1" id="KW-0472">Membrane</keyword>
<dbReference type="GeneID" id="48543439"/>
<dbReference type="KEGG" id="emg:BBD33_06020"/>
<proteinExistence type="predicted"/>
<dbReference type="eggNOG" id="ENOG5032Z9N">
    <property type="taxonomic scope" value="Bacteria"/>
</dbReference>
<comment type="caution">
    <text evidence="2">The sequence shown here is derived from an EMBL/GenBank/DDBJ whole genome shotgun (WGS) entry which is preliminary data.</text>
</comment>